<sequence length="162" mass="18274">MSKTALENLRRDWPKRHALTPEEVAVVLGRNSNSRGVLQKIREGMKSGRYPGARKIDGHWQLPLEDLAEILDPTPETVMVPVVAKAGRRRSQVGPRIRFVINARFFAQVCDSIGYAQGAQALRNDAWTVREELRQEDYARRAERSKMSLVEALAGLGHTKDD</sequence>
<evidence type="ECO:0000313" key="2">
    <source>
        <dbReference type="Proteomes" id="UP001214521"/>
    </source>
</evidence>
<name>A0AAI9FV20_STEMA</name>
<evidence type="ECO:0000313" key="1">
    <source>
        <dbReference type="EMBL" id="EKT4439469.1"/>
    </source>
</evidence>
<comment type="caution">
    <text evidence="1">The sequence shown here is derived from an EMBL/GenBank/DDBJ whole genome shotgun (WGS) entry which is preliminary data.</text>
</comment>
<dbReference type="RefSeq" id="WP_088470249.1">
    <property type="nucleotide sequence ID" value="NZ_JAKJRD010000003.1"/>
</dbReference>
<dbReference type="EMBL" id="ABLOMU010000001">
    <property type="protein sequence ID" value="EKT4439469.1"/>
    <property type="molecule type" value="Genomic_DNA"/>
</dbReference>
<proteinExistence type="predicted"/>
<reference evidence="1" key="1">
    <citation type="submission" date="2022-07" db="EMBL/GenBank/DDBJ databases">
        <authorList>
            <consortium name="Clinical and Environmental Microbiology Branch: Whole genome sequencing antimicrobial resistance pathogens in the healthcare setting"/>
        </authorList>
    </citation>
    <scope>NUCLEOTIDE SEQUENCE</scope>
    <source>
        <strain evidence="1">Stenotrophomonas_maltophilia_2021CK-00905</strain>
    </source>
</reference>
<dbReference type="Proteomes" id="UP001214521">
    <property type="component" value="Unassembled WGS sequence"/>
</dbReference>
<gene>
    <name evidence="1" type="ORF">QEK83_000062</name>
</gene>
<dbReference type="AlphaFoldDB" id="A0AAI9FV20"/>
<accession>A0AAI9FV20</accession>
<protein>
    <submittedName>
        <fullName evidence="1">Uncharacterized protein</fullName>
    </submittedName>
</protein>
<organism evidence="1 2">
    <name type="scientific">Stenotrophomonas maltophilia</name>
    <name type="common">Pseudomonas maltophilia</name>
    <name type="synonym">Xanthomonas maltophilia</name>
    <dbReference type="NCBI Taxonomy" id="40324"/>
    <lineage>
        <taxon>Bacteria</taxon>
        <taxon>Pseudomonadati</taxon>
        <taxon>Pseudomonadota</taxon>
        <taxon>Gammaproteobacteria</taxon>
        <taxon>Lysobacterales</taxon>
        <taxon>Lysobacteraceae</taxon>
        <taxon>Stenotrophomonas</taxon>
        <taxon>Stenotrophomonas maltophilia group</taxon>
    </lineage>
</organism>